<dbReference type="InterPro" id="IPR042121">
    <property type="entry name" value="MutL_C_regsub"/>
</dbReference>
<feature type="compositionally biased region" description="Low complexity" evidence="4">
    <location>
        <begin position="462"/>
        <end position="476"/>
    </location>
</feature>
<keyword evidence="8" id="KW-1185">Reference proteome</keyword>
<dbReference type="PROSITE" id="PS00058">
    <property type="entry name" value="DNA_MISMATCH_REPAIR_1"/>
    <property type="match status" value="1"/>
</dbReference>
<dbReference type="SUPFAM" id="SSF54211">
    <property type="entry name" value="Ribosomal protein S5 domain 2-like"/>
    <property type="match status" value="1"/>
</dbReference>
<keyword evidence="2" id="KW-0227">DNA damage</keyword>
<dbReference type="GO" id="GO:0016887">
    <property type="term" value="F:ATP hydrolysis activity"/>
    <property type="evidence" value="ECO:0007669"/>
    <property type="project" value="InterPro"/>
</dbReference>
<dbReference type="InterPro" id="IPR038973">
    <property type="entry name" value="MutL/Mlh/Pms-like"/>
</dbReference>
<dbReference type="InterPro" id="IPR020568">
    <property type="entry name" value="Ribosomal_Su5_D2-typ_SF"/>
</dbReference>
<dbReference type="PANTHER" id="PTHR10073">
    <property type="entry name" value="DNA MISMATCH REPAIR PROTEIN MLH, PMS, MUTL"/>
    <property type="match status" value="1"/>
</dbReference>
<dbReference type="GO" id="GO:0030983">
    <property type="term" value="F:mismatched DNA binding"/>
    <property type="evidence" value="ECO:0007669"/>
    <property type="project" value="InterPro"/>
</dbReference>
<organism evidence="7 8">
    <name type="scientific">Pleurotus eryngii</name>
    <name type="common">Boletus of the steppes</name>
    <dbReference type="NCBI Taxonomy" id="5323"/>
    <lineage>
        <taxon>Eukaryota</taxon>
        <taxon>Fungi</taxon>
        <taxon>Dikarya</taxon>
        <taxon>Basidiomycota</taxon>
        <taxon>Agaricomycotina</taxon>
        <taxon>Agaricomycetes</taxon>
        <taxon>Agaricomycetidae</taxon>
        <taxon>Agaricales</taxon>
        <taxon>Pleurotineae</taxon>
        <taxon>Pleurotaceae</taxon>
        <taxon>Pleurotus</taxon>
    </lineage>
</organism>
<comment type="caution">
    <text evidence="7">The sequence shown here is derived from an EMBL/GenBank/DDBJ whole genome shotgun (WGS) entry which is preliminary data.</text>
</comment>
<dbReference type="Pfam" id="PF08676">
    <property type="entry name" value="MutL_C"/>
    <property type="match status" value="1"/>
</dbReference>
<dbReference type="Gene3D" id="3.30.1370.100">
    <property type="entry name" value="MutL, C-terminal domain, regulatory subdomain"/>
    <property type="match status" value="1"/>
</dbReference>
<dbReference type="Pfam" id="PF13589">
    <property type="entry name" value="HATPase_c_3"/>
    <property type="match status" value="1"/>
</dbReference>
<dbReference type="GO" id="GO:0000710">
    <property type="term" value="P:meiotic mismatch repair"/>
    <property type="evidence" value="ECO:0007669"/>
    <property type="project" value="UniProtKB-ARBA"/>
</dbReference>
<dbReference type="PANTHER" id="PTHR10073:SF52">
    <property type="entry name" value="MISMATCH REPAIR ENDONUCLEASE PMS2"/>
    <property type="match status" value="1"/>
</dbReference>
<dbReference type="GO" id="GO:0005524">
    <property type="term" value="F:ATP binding"/>
    <property type="evidence" value="ECO:0007669"/>
    <property type="project" value="InterPro"/>
</dbReference>
<comment type="similarity">
    <text evidence="1">Belongs to the DNA mismatch repair MutL/HexB family.</text>
</comment>
<evidence type="ECO:0000256" key="3">
    <source>
        <dbReference type="ARBA" id="ARBA00070941"/>
    </source>
</evidence>
<dbReference type="FunFam" id="3.30.1370.100:FF:000001">
    <property type="entry name" value="Mismatch repair endonuclease pms1, putative"/>
    <property type="match status" value="1"/>
</dbReference>
<dbReference type="Pfam" id="PF01119">
    <property type="entry name" value="DNA_mis_repair"/>
    <property type="match status" value="1"/>
</dbReference>
<dbReference type="SUPFAM" id="SSF118116">
    <property type="entry name" value="DNA mismatch repair protein MutL"/>
    <property type="match status" value="1"/>
</dbReference>
<dbReference type="CDD" id="cd16926">
    <property type="entry name" value="HATPase_MutL-MLH-PMS-like"/>
    <property type="match status" value="1"/>
</dbReference>
<name>A0A9P6A440_PLEER</name>
<gene>
    <name evidence="7" type="ORF">BDN71DRAFT_1445515</name>
</gene>
<dbReference type="InterPro" id="IPR014721">
    <property type="entry name" value="Ribsml_uS5_D2-typ_fold_subgr"/>
</dbReference>
<reference evidence="7" key="1">
    <citation type="submission" date="2020-11" db="EMBL/GenBank/DDBJ databases">
        <authorList>
            <consortium name="DOE Joint Genome Institute"/>
            <person name="Ahrendt S."/>
            <person name="Riley R."/>
            <person name="Andreopoulos W."/>
            <person name="Labutti K."/>
            <person name="Pangilinan J."/>
            <person name="Ruiz-Duenas F.J."/>
            <person name="Barrasa J.M."/>
            <person name="Sanchez-Garcia M."/>
            <person name="Camarero S."/>
            <person name="Miyauchi S."/>
            <person name="Serrano A."/>
            <person name="Linde D."/>
            <person name="Babiker R."/>
            <person name="Drula E."/>
            <person name="Ayuso-Fernandez I."/>
            <person name="Pacheco R."/>
            <person name="Padilla G."/>
            <person name="Ferreira P."/>
            <person name="Barriuso J."/>
            <person name="Kellner H."/>
            <person name="Castanera R."/>
            <person name="Alfaro M."/>
            <person name="Ramirez L."/>
            <person name="Pisabarro A.G."/>
            <person name="Kuo A."/>
            <person name="Tritt A."/>
            <person name="Lipzen A."/>
            <person name="He G."/>
            <person name="Yan M."/>
            <person name="Ng V."/>
            <person name="Cullen D."/>
            <person name="Martin F."/>
            <person name="Rosso M.-N."/>
            <person name="Henrissat B."/>
            <person name="Hibbett D."/>
            <person name="Martinez A.T."/>
            <person name="Grigoriev I.V."/>
        </authorList>
    </citation>
    <scope>NUCLEOTIDE SEQUENCE</scope>
    <source>
        <strain evidence="7">ATCC 90797</strain>
    </source>
</reference>
<feature type="domain" description="MutL C-terminal dimerisation" evidence="5">
    <location>
        <begin position="820"/>
        <end position="998"/>
    </location>
</feature>
<dbReference type="GO" id="GO:0032389">
    <property type="term" value="C:MutLalpha complex"/>
    <property type="evidence" value="ECO:0007669"/>
    <property type="project" value="TreeGrafter"/>
</dbReference>
<dbReference type="Gene3D" id="3.30.1540.20">
    <property type="entry name" value="MutL, C-terminal domain, dimerisation subdomain"/>
    <property type="match status" value="1"/>
</dbReference>
<dbReference type="SMART" id="SM00853">
    <property type="entry name" value="MutL_C"/>
    <property type="match status" value="1"/>
</dbReference>
<dbReference type="InterPro" id="IPR014762">
    <property type="entry name" value="DNA_mismatch_repair_CS"/>
</dbReference>
<dbReference type="GO" id="GO:0140664">
    <property type="term" value="F:ATP-dependent DNA damage sensor activity"/>
    <property type="evidence" value="ECO:0007669"/>
    <property type="project" value="InterPro"/>
</dbReference>
<dbReference type="CDD" id="cd03484">
    <property type="entry name" value="MutL_Trans_hPMS_2_like"/>
    <property type="match status" value="1"/>
</dbReference>
<dbReference type="FunFam" id="3.30.565.10:FF:000014">
    <property type="entry name" value="Mismatch repair endonuclease pms1, putative"/>
    <property type="match status" value="1"/>
</dbReference>
<dbReference type="SMART" id="SM01340">
    <property type="entry name" value="DNA_mis_repair"/>
    <property type="match status" value="1"/>
</dbReference>
<dbReference type="SUPFAM" id="SSF55874">
    <property type="entry name" value="ATPase domain of HSP90 chaperone/DNA topoisomerase II/histidine kinase"/>
    <property type="match status" value="1"/>
</dbReference>
<dbReference type="EMBL" id="MU154548">
    <property type="protein sequence ID" value="KAF9496861.1"/>
    <property type="molecule type" value="Genomic_DNA"/>
</dbReference>
<proteinExistence type="inferred from homology"/>
<evidence type="ECO:0000259" key="5">
    <source>
        <dbReference type="SMART" id="SM00853"/>
    </source>
</evidence>
<accession>A0A9P6A440</accession>
<dbReference type="InterPro" id="IPR042120">
    <property type="entry name" value="MutL_C_dimsub"/>
</dbReference>
<dbReference type="InterPro" id="IPR036890">
    <property type="entry name" value="HATPase_C_sf"/>
</dbReference>
<evidence type="ECO:0000256" key="2">
    <source>
        <dbReference type="ARBA" id="ARBA00022763"/>
    </source>
</evidence>
<dbReference type="InterPro" id="IPR014790">
    <property type="entry name" value="MutL_C"/>
</dbReference>
<evidence type="ECO:0000256" key="4">
    <source>
        <dbReference type="SAM" id="MobiDB-lite"/>
    </source>
</evidence>
<evidence type="ECO:0000313" key="7">
    <source>
        <dbReference type="EMBL" id="KAF9496861.1"/>
    </source>
</evidence>
<feature type="region of interest" description="Disordered" evidence="4">
    <location>
        <begin position="495"/>
        <end position="552"/>
    </location>
</feature>
<dbReference type="OrthoDB" id="10263226at2759"/>
<evidence type="ECO:0000313" key="8">
    <source>
        <dbReference type="Proteomes" id="UP000807025"/>
    </source>
</evidence>
<feature type="domain" description="DNA mismatch repair protein S5" evidence="6">
    <location>
        <begin position="219"/>
        <end position="367"/>
    </location>
</feature>
<dbReference type="InterPro" id="IPR037198">
    <property type="entry name" value="MutL_C_sf"/>
</dbReference>
<dbReference type="NCBIfam" id="TIGR00585">
    <property type="entry name" value="mutl"/>
    <property type="match status" value="1"/>
</dbReference>
<dbReference type="Proteomes" id="UP000807025">
    <property type="component" value="Unassembled WGS sequence"/>
</dbReference>
<evidence type="ECO:0000256" key="1">
    <source>
        <dbReference type="ARBA" id="ARBA00006082"/>
    </source>
</evidence>
<dbReference type="InterPro" id="IPR013507">
    <property type="entry name" value="DNA_mismatch_S5_2-like"/>
</dbReference>
<dbReference type="AlphaFoldDB" id="A0A9P6A440"/>
<dbReference type="Gene3D" id="3.30.565.10">
    <property type="entry name" value="Histidine kinase-like ATPase, C-terminal domain"/>
    <property type="match status" value="1"/>
</dbReference>
<sequence length="1055" mass="115830">MSGATIKAIDSSSIHRITSGQVVIDLQTAVKELVENSIDAGATSIDIRFKHYGLRAIEVVDNGCGINEEDHESIALKHCTSKLSSFSDLTTVHTFGFRGEALSSLCALSESVTVTTSTKAPMGTSLDMAPSGKVKRKSKVARQRGTTINIVNIFLPLPVRRKEFERNLKREYGKAITLLTAYALVPCTSIRLSVTNQLDSGNKSVQLRTNAASSVRAAVTALWGNKALDDVVDLDLTFDVERDKRATKRLAALQPDQDNTDMASAASLSVFVKGLISKFSVNQGRSGTDRQFFYINGRPCNLSKVQKAFNEVYRSFNATQSPFIIADFLIPTDSYDVNVSPDKRTIFLHNEANLIAALRKALEKTFSPSRSTYDMNNNLAALVSQRIAITPSPTKKRTRATPDERPGSSKRTTPESEDEGGDNKDGEPESNVGEETMMPNDKLATPEPPTPSRTRARHCQQALSSPPSSPSASLPPINVLEDDPEPTAVVLDTTKAIWSQGAPRSPRQPTPSEGGDDDCDKEDAVKALNAVDEEVQEPPRKKQRRTVSASPALVQRKIKDMFRQPADVSNSASLVLATRNDVVKTNTANGGGAQGVAQRDVVARSLTLVNRRSHLRDYMMPGSQGLADSSSGNVDLNEGVDDEAADEEQAAVVDELMSPSPRSDVTDTADAMDLDALGAEEITSHRDPLFLDSPKPDFVDFTDDPLFEDDISTLDEPDSSILTPSQTSSAPILRPEVIRSNSTNESGDVTVRFDFTRISQVWLDFQDRLLDASVKSPGAASNGQDVEMGDAGVTNVSDEDKAIQTLTRVIEKQDFVKMQIVGQFNLGFIIVRRRKSRSQQAGVDVDTNLDADSSNTLDDLFIVDQHAADEKYNFEQLQETTKIKSQRLFKPLNLELTAADEIVALENIEVLRNNGFDVVTTQDVEENASDSSSCPTRRRLQLIAQPVSKDTIFGVKDLEELIQLMHDHPAGQMVRPSKTRAMFAMRACRKSVMVGMPLTKRQMTTVVHHMGTMDLPWNCPHGRPTMRHLSDISSTQEHLKAPTFRPIDWSRLERM</sequence>
<evidence type="ECO:0000259" key="6">
    <source>
        <dbReference type="SMART" id="SM01340"/>
    </source>
</evidence>
<feature type="region of interest" description="Disordered" evidence="4">
    <location>
        <begin position="384"/>
        <end position="483"/>
    </location>
</feature>
<protein>
    <recommendedName>
        <fullName evidence="3">DNA mismatch repair protein PMS1</fullName>
    </recommendedName>
</protein>
<dbReference type="InterPro" id="IPR002099">
    <property type="entry name" value="MutL/Mlh/PMS"/>
</dbReference>
<dbReference type="Gene3D" id="3.30.230.10">
    <property type="match status" value="1"/>
</dbReference>